<keyword evidence="3" id="KW-1185">Reference proteome</keyword>
<dbReference type="Proteomes" id="UP000226192">
    <property type="component" value="Unassembled WGS sequence"/>
</dbReference>
<proteinExistence type="predicted"/>
<dbReference type="OrthoDB" id="4739136at2759"/>
<comment type="caution">
    <text evidence="2">The sequence shown here is derived from an EMBL/GenBank/DDBJ whole genome shotgun (WGS) entry which is preliminary data.</text>
</comment>
<protein>
    <submittedName>
        <fullName evidence="2">Uncharacterized protein</fullName>
    </submittedName>
</protein>
<evidence type="ECO:0000313" key="2">
    <source>
        <dbReference type="EMBL" id="PHH63706.1"/>
    </source>
</evidence>
<name>A0A2C5Y7M4_9HYPO</name>
<evidence type="ECO:0000256" key="1">
    <source>
        <dbReference type="SAM" id="MobiDB-lite"/>
    </source>
</evidence>
<dbReference type="STRING" id="1399860.A0A2C5Y7M4"/>
<gene>
    <name evidence="2" type="ORF">CDD81_5578</name>
</gene>
<feature type="region of interest" description="Disordered" evidence="1">
    <location>
        <begin position="430"/>
        <end position="457"/>
    </location>
</feature>
<reference evidence="2 3" key="1">
    <citation type="submission" date="2017-06" db="EMBL/GenBank/DDBJ databases">
        <title>Ant-infecting Ophiocordyceps genomes reveal a high diversity of potential behavioral manipulation genes and a possible major role for enterotoxins.</title>
        <authorList>
            <person name="De Bekker C."/>
            <person name="Evans H.C."/>
            <person name="Brachmann A."/>
            <person name="Hughes D.P."/>
        </authorList>
    </citation>
    <scope>NUCLEOTIDE SEQUENCE [LARGE SCALE GENOMIC DNA]</scope>
    <source>
        <strain evidence="2 3">Map64</strain>
    </source>
</reference>
<dbReference type="EMBL" id="NJET01000044">
    <property type="protein sequence ID" value="PHH63706.1"/>
    <property type="molecule type" value="Genomic_DNA"/>
</dbReference>
<sequence>MKGRRGNVSLPPTKRMGRPPTMKTFRAQNQEKLQSMQAAVEQNYIGSPPDDPTLIKASLVIPGKAFLPLGIDEPGVFDNICRQHGVWIDRPEREVLELYSHHVKPLQNALQAVNWALHSMSIADRSTTLFKVQEPVNVAHDAKVHVDLNSRPYVIATSTKLPSITPAAIGHTQQLLPTIVPAINVLRTLKSEVQIRVNFGRLHVTRRKKSLGADMTYSDFADMVPLYATRGGADLVTHMPDFENANKVVLHLLDPKKGVAARHNVRIRHTLTLKMDDKEVVARGDQTSHSKVRLVGVNAYETEKWPRINCIVSSPDMKLDWSLRADARKRLDKVSDDLRSYTSEIVIVPHVPKEEETKLLSVPRVIMRRARNDVTETLLETSVLIPVRDTSYMIEVNLVQLWRGKQTGPAATETFWTMELYGGHWDEAINQSKRDDDDEGDKDQELTDIWPEGGDGLQDRFTQFAQQVVALQALLEEMDELQTPTAPQED</sequence>
<dbReference type="AlphaFoldDB" id="A0A2C5Y7M4"/>
<accession>A0A2C5Y7M4</accession>
<evidence type="ECO:0000313" key="3">
    <source>
        <dbReference type="Proteomes" id="UP000226192"/>
    </source>
</evidence>
<feature type="region of interest" description="Disordered" evidence="1">
    <location>
        <begin position="1"/>
        <end position="21"/>
    </location>
</feature>
<organism evidence="2 3">
    <name type="scientific">Ophiocordyceps australis</name>
    <dbReference type="NCBI Taxonomy" id="1399860"/>
    <lineage>
        <taxon>Eukaryota</taxon>
        <taxon>Fungi</taxon>
        <taxon>Dikarya</taxon>
        <taxon>Ascomycota</taxon>
        <taxon>Pezizomycotina</taxon>
        <taxon>Sordariomycetes</taxon>
        <taxon>Hypocreomycetidae</taxon>
        <taxon>Hypocreales</taxon>
        <taxon>Ophiocordycipitaceae</taxon>
        <taxon>Ophiocordyceps</taxon>
    </lineage>
</organism>